<dbReference type="Gene3D" id="3.30.60.190">
    <property type="match status" value="1"/>
</dbReference>
<evidence type="ECO:0000256" key="5">
    <source>
        <dbReference type="ARBA" id="ARBA00049654"/>
    </source>
</evidence>
<comment type="similarity">
    <text evidence="5">Belongs to the BCD1 family.</text>
</comment>
<dbReference type="CDD" id="cd23023">
    <property type="entry name" value="zf-HIT_BCD1"/>
    <property type="match status" value="1"/>
</dbReference>
<keyword evidence="2 6" id="KW-0863">Zinc-finger</keyword>
<dbReference type="PROSITE" id="PS51083">
    <property type="entry name" value="ZF_HIT"/>
    <property type="match status" value="1"/>
</dbReference>
<gene>
    <name evidence="9" type="ORF">BMF94_2112</name>
</gene>
<dbReference type="EMBL" id="PJQD01000021">
    <property type="protein sequence ID" value="POY74839.1"/>
    <property type="molecule type" value="Genomic_DNA"/>
</dbReference>
<feature type="compositionally biased region" description="Low complexity" evidence="7">
    <location>
        <begin position="261"/>
        <end position="285"/>
    </location>
</feature>
<comment type="function">
    <text evidence="4">Required for box C/D snoRNAs accumulation involved in snoRNA processing, snoRNA transport to the nucleolus and ribosome biogenesis.</text>
</comment>
<evidence type="ECO:0000256" key="3">
    <source>
        <dbReference type="ARBA" id="ARBA00022833"/>
    </source>
</evidence>
<dbReference type="GO" id="GO:0070761">
    <property type="term" value="C:pre-snoRNP complex"/>
    <property type="evidence" value="ECO:0007669"/>
    <property type="project" value="TreeGrafter"/>
</dbReference>
<feature type="region of interest" description="Disordered" evidence="7">
    <location>
        <begin position="238"/>
        <end position="350"/>
    </location>
</feature>
<feature type="compositionally biased region" description="Gly residues" evidence="7">
    <location>
        <begin position="448"/>
        <end position="476"/>
    </location>
</feature>
<feature type="compositionally biased region" description="Basic and acidic residues" evidence="7">
    <location>
        <begin position="419"/>
        <end position="433"/>
    </location>
</feature>
<feature type="compositionally biased region" description="Acidic residues" evidence="7">
    <location>
        <begin position="307"/>
        <end position="335"/>
    </location>
</feature>
<feature type="region of interest" description="Disordered" evidence="7">
    <location>
        <begin position="419"/>
        <end position="534"/>
    </location>
</feature>
<dbReference type="InterPro" id="IPR051639">
    <property type="entry name" value="BCD1"/>
</dbReference>
<evidence type="ECO:0000256" key="1">
    <source>
        <dbReference type="ARBA" id="ARBA00022723"/>
    </source>
</evidence>
<dbReference type="AlphaFoldDB" id="A0A2S5BDJ4"/>
<comment type="caution">
    <text evidence="9">The sequence shown here is derived from an EMBL/GenBank/DDBJ whole genome shotgun (WGS) entry which is preliminary data.</text>
</comment>
<accession>A0A2S5BDJ4</accession>
<dbReference type="Pfam" id="PF25790">
    <property type="entry name" value="BCD1"/>
    <property type="match status" value="1"/>
</dbReference>
<dbReference type="Proteomes" id="UP000237144">
    <property type="component" value="Unassembled WGS sequence"/>
</dbReference>
<dbReference type="STRING" id="741276.A0A2S5BDJ4"/>
<dbReference type="GO" id="GO:0000492">
    <property type="term" value="P:box C/D snoRNP assembly"/>
    <property type="evidence" value="ECO:0007669"/>
    <property type="project" value="TreeGrafter"/>
</dbReference>
<evidence type="ECO:0000256" key="6">
    <source>
        <dbReference type="PROSITE-ProRule" id="PRU00453"/>
    </source>
</evidence>
<dbReference type="OrthoDB" id="272357at2759"/>
<evidence type="ECO:0000313" key="10">
    <source>
        <dbReference type="Proteomes" id="UP000237144"/>
    </source>
</evidence>
<reference evidence="9 10" key="1">
    <citation type="journal article" date="2018" name="Front. Microbiol.">
        <title>Prospects for Fungal Bioremediation of Acidic Radioactive Waste Sites: Characterization and Genome Sequence of Rhodotorula taiwanensis MD1149.</title>
        <authorList>
            <person name="Tkavc R."/>
            <person name="Matrosova V.Y."/>
            <person name="Grichenko O.E."/>
            <person name="Gostincar C."/>
            <person name="Volpe R.P."/>
            <person name="Klimenkova P."/>
            <person name="Gaidamakova E.K."/>
            <person name="Zhou C.E."/>
            <person name="Stewart B.J."/>
            <person name="Lyman M.G."/>
            <person name="Malfatti S.A."/>
            <person name="Rubinfeld B."/>
            <person name="Courtot M."/>
            <person name="Singh J."/>
            <person name="Dalgard C.L."/>
            <person name="Hamilton T."/>
            <person name="Frey K.G."/>
            <person name="Gunde-Cimerman N."/>
            <person name="Dugan L."/>
            <person name="Daly M.J."/>
        </authorList>
    </citation>
    <scope>NUCLEOTIDE SEQUENCE [LARGE SCALE GENOMIC DNA]</scope>
    <source>
        <strain evidence="9 10">MD1149</strain>
    </source>
</reference>
<keyword evidence="3" id="KW-0862">Zinc</keyword>
<evidence type="ECO:0000256" key="2">
    <source>
        <dbReference type="ARBA" id="ARBA00022771"/>
    </source>
</evidence>
<organism evidence="9 10">
    <name type="scientific">Rhodotorula taiwanensis</name>
    <dbReference type="NCBI Taxonomy" id="741276"/>
    <lineage>
        <taxon>Eukaryota</taxon>
        <taxon>Fungi</taxon>
        <taxon>Dikarya</taxon>
        <taxon>Basidiomycota</taxon>
        <taxon>Pucciniomycotina</taxon>
        <taxon>Microbotryomycetes</taxon>
        <taxon>Sporidiobolales</taxon>
        <taxon>Sporidiobolaceae</taxon>
        <taxon>Rhodotorula</taxon>
    </lineage>
</organism>
<dbReference type="GO" id="GO:0000463">
    <property type="term" value="P:maturation of LSU-rRNA from tricistronic rRNA transcript (SSU-rRNA, 5.8S rRNA, LSU-rRNA)"/>
    <property type="evidence" value="ECO:0007669"/>
    <property type="project" value="TreeGrafter"/>
</dbReference>
<evidence type="ECO:0000259" key="8">
    <source>
        <dbReference type="PROSITE" id="PS51083"/>
    </source>
</evidence>
<dbReference type="GO" id="GO:0048254">
    <property type="term" value="P:snoRNA localization"/>
    <property type="evidence" value="ECO:0007669"/>
    <property type="project" value="TreeGrafter"/>
</dbReference>
<dbReference type="InterPro" id="IPR057721">
    <property type="entry name" value="BCD1_alpha/beta"/>
</dbReference>
<feature type="domain" description="HIT-type" evidence="8">
    <location>
        <begin position="17"/>
        <end position="51"/>
    </location>
</feature>
<sequence>MDVNATASTSSSRLGTCQQCHSAPARYRCPGCDLTTCSLACSTAHKAATACTGIAPPIWSRPMRANELSWGSLMRDQSYIAGVGRAVEGVGKQLVSDKVLPQGRMAARPGDAQGVRLDERSDKEERLVREARNAGVELVLLPKGMTKRLKNGSRWDPKHNRLEWTVEIAFQPRLAADNPPAHLPPATKVTTVPQPATNSIYAVMNAALSSRDKKGKGKAVEPEQEEWAKVERAWIESFRPPRTGKKEKNDVKPDAGDDAPAEPVETSTEAPAPEANAPTEPAPFELLLAFFSRSQHAPPPPPLSSSGEDDSSDSDESGSASEGDEDDEDDDEDLEVASLPVTPAVLTEPASLPKTAAPVVILPTARRLYRIPVSPAATLQDALSGSSILEMPLFEVWPRATLQQQVALGKVEVLDKPTAEQAEATRRAAEEARMAASRGRGRGRGGPRGRGGCSGDSGRRGGGYHASGTGRGGMRGRGGRSDFAGFGSRGGRAGETGDSAPSYDIGQRQQDSGWGKRGAVADEAVAADKRPRNA</sequence>
<dbReference type="GO" id="GO:0008270">
    <property type="term" value="F:zinc ion binding"/>
    <property type="evidence" value="ECO:0007669"/>
    <property type="project" value="UniProtKB-UniRule"/>
</dbReference>
<dbReference type="SUPFAM" id="SSF144232">
    <property type="entry name" value="HIT/MYND zinc finger-like"/>
    <property type="match status" value="1"/>
</dbReference>
<dbReference type="PANTHER" id="PTHR13483:SF11">
    <property type="entry name" value="ZINC FINGER HIT DOMAIN-CONTAINING PROTEIN 3"/>
    <property type="match status" value="1"/>
</dbReference>
<evidence type="ECO:0000256" key="7">
    <source>
        <dbReference type="SAM" id="MobiDB-lite"/>
    </source>
</evidence>
<dbReference type="InterPro" id="IPR007529">
    <property type="entry name" value="Znf_HIT"/>
</dbReference>
<protein>
    <recommendedName>
        <fullName evidence="8">HIT-type domain-containing protein</fullName>
    </recommendedName>
</protein>
<feature type="compositionally biased region" description="Basic and acidic residues" evidence="7">
    <location>
        <begin position="244"/>
        <end position="255"/>
    </location>
</feature>
<dbReference type="Pfam" id="PF04438">
    <property type="entry name" value="zf-HIT"/>
    <property type="match status" value="1"/>
</dbReference>
<keyword evidence="1" id="KW-0479">Metal-binding</keyword>
<evidence type="ECO:0000256" key="4">
    <source>
        <dbReference type="ARBA" id="ARBA00049598"/>
    </source>
</evidence>
<keyword evidence="10" id="KW-1185">Reference proteome</keyword>
<evidence type="ECO:0000313" key="9">
    <source>
        <dbReference type="EMBL" id="POY74839.1"/>
    </source>
</evidence>
<proteinExistence type="inferred from homology"/>
<dbReference type="GO" id="GO:0005634">
    <property type="term" value="C:nucleus"/>
    <property type="evidence" value="ECO:0007669"/>
    <property type="project" value="TreeGrafter"/>
</dbReference>
<name>A0A2S5BDJ4_9BASI</name>
<dbReference type="PANTHER" id="PTHR13483">
    <property type="entry name" value="BOX C_D SNORNA PROTEIN 1-RELATED"/>
    <property type="match status" value="1"/>
</dbReference>